<keyword evidence="9" id="KW-1185">Reference proteome</keyword>
<reference evidence="8" key="1">
    <citation type="submission" date="2013-12" db="EMBL/GenBank/DDBJ databases">
        <authorList>
            <person name="Linke B."/>
        </authorList>
    </citation>
    <scope>NUCLEOTIDE SEQUENCE [LARGE SCALE GENOMIC DNA]</scope>
    <source>
        <strain evidence="8">CRIB-18</strain>
    </source>
</reference>
<dbReference type="Pfam" id="PF03958">
    <property type="entry name" value="Secretin_N"/>
    <property type="match status" value="1"/>
</dbReference>
<evidence type="ECO:0000313" key="8">
    <source>
        <dbReference type="EMBL" id="CDR34533.1"/>
    </source>
</evidence>
<organism evidence="8 9">
    <name type="scientific">Candidatus Criblamydia sequanensis CRIB-18</name>
    <dbReference type="NCBI Taxonomy" id="1437425"/>
    <lineage>
        <taxon>Bacteria</taxon>
        <taxon>Pseudomonadati</taxon>
        <taxon>Chlamydiota</taxon>
        <taxon>Chlamydiia</taxon>
        <taxon>Parachlamydiales</taxon>
        <taxon>Candidatus Criblamydiaceae</taxon>
        <taxon>Candidatus Criblamydia</taxon>
    </lineage>
</organism>
<evidence type="ECO:0000259" key="7">
    <source>
        <dbReference type="Pfam" id="PF03958"/>
    </source>
</evidence>
<dbReference type="InterPro" id="IPR050810">
    <property type="entry name" value="Bact_Secretion_Sys_Channel"/>
</dbReference>
<evidence type="ECO:0000313" key="9">
    <source>
        <dbReference type="Proteomes" id="UP000031552"/>
    </source>
</evidence>
<dbReference type="PANTHER" id="PTHR30332:SF24">
    <property type="entry name" value="SECRETIN GSPD-RELATED"/>
    <property type="match status" value="1"/>
</dbReference>
<protein>
    <submittedName>
        <fullName evidence="8">General secretion pathway protein D</fullName>
    </submittedName>
</protein>
<evidence type="ECO:0000256" key="2">
    <source>
        <dbReference type="ARBA" id="ARBA00022729"/>
    </source>
</evidence>
<dbReference type="GO" id="GO:0009279">
    <property type="term" value="C:cell outer membrane"/>
    <property type="evidence" value="ECO:0007669"/>
    <property type="project" value="UniProtKB-SubCell"/>
</dbReference>
<comment type="caution">
    <text evidence="8">The sequence shown here is derived from an EMBL/GenBank/DDBJ whole genome shotgun (WGS) entry which is preliminary data.</text>
</comment>
<name>A0A090D2N4_9BACT</name>
<evidence type="ECO:0000256" key="3">
    <source>
        <dbReference type="ARBA" id="ARBA00023136"/>
    </source>
</evidence>
<dbReference type="InterPro" id="IPR001775">
    <property type="entry name" value="GspD/PilQ"/>
</dbReference>
<dbReference type="GO" id="GO:0015627">
    <property type="term" value="C:type II protein secretion system complex"/>
    <property type="evidence" value="ECO:0007669"/>
    <property type="project" value="TreeGrafter"/>
</dbReference>
<dbReference type="RefSeq" id="WP_053331942.1">
    <property type="nucleotide sequence ID" value="NZ_CCEJ010000008.1"/>
</dbReference>
<evidence type="ECO:0000256" key="1">
    <source>
        <dbReference type="ARBA" id="ARBA00004370"/>
    </source>
</evidence>
<keyword evidence="3" id="KW-0472">Membrane</keyword>
<comment type="similarity">
    <text evidence="4">Belongs to the bacterial secretin family.</text>
</comment>
<comment type="subcellular location">
    <subcellularLocation>
        <location evidence="5">Cell outer membrane</location>
    </subcellularLocation>
    <subcellularLocation>
        <location evidence="1">Membrane</location>
    </subcellularLocation>
</comment>
<dbReference type="EMBL" id="CCEJ010000008">
    <property type="protein sequence ID" value="CDR34533.1"/>
    <property type="molecule type" value="Genomic_DNA"/>
</dbReference>
<dbReference type="PANTHER" id="PTHR30332">
    <property type="entry name" value="PROBABLE GENERAL SECRETION PATHWAY PROTEIN D"/>
    <property type="match status" value="1"/>
</dbReference>
<dbReference type="STRING" id="1437425.CSEC_1722"/>
<evidence type="ECO:0000256" key="5">
    <source>
        <dbReference type="RuleBase" id="RU004004"/>
    </source>
</evidence>
<feature type="domain" description="Type II/III secretion system secretin-like" evidence="6">
    <location>
        <begin position="583"/>
        <end position="757"/>
    </location>
</feature>
<dbReference type="eggNOG" id="COG1450">
    <property type="taxonomic scope" value="Bacteria"/>
</dbReference>
<dbReference type="OrthoDB" id="9775455at2"/>
<dbReference type="InterPro" id="IPR005644">
    <property type="entry name" value="NolW-like"/>
</dbReference>
<keyword evidence="2" id="KW-0732">Signal</keyword>
<keyword evidence="5" id="KW-0813">Transport</keyword>
<dbReference type="Pfam" id="PF00263">
    <property type="entry name" value="Secretin"/>
    <property type="match status" value="1"/>
</dbReference>
<dbReference type="InterPro" id="IPR004846">
    <property type="entry name" value="T2SS/T3SS_dom"/>
</dbReference>
<evidence type="ECO:0000259" key="6">
    <source>
        <dbReference type="Pfam" id="PF00263"/>
    </source>
</evidence>
<dbReference type="Proteomes" id="UP000031552">
    <property type="component" value="Unassembled WGS sequence"/>
</dbReference>
<accession>A0A090D2N4</accession>
<feature type="domain" description="NolW-like" evidence="7">
    <location>
        <begin position="374"/>
        <end position="508"/>
    </location>
</feature>
<sequence length="823" mass="93158">MTKLHHYFINAFLLLSFLPYQPVLALTIAEKKAALSSTRPGGCDLSHEMQKFLVQINRELAEQKMELRELYQEVGRFHQANAASGDWERLLLDIQGIRGNIKLLEESFRKMAEEHNQLEDYALWHQPDTTIGDLVIDYGAQDFVYLIPSEIAALPISINSNIPVPRSNWNDMLVLILSQSGIGVRQLNPYLRELYALKDSFIGIQLITQDRNALELVSQEDRVLFLLSPKPVDSERIWLFLEKFVNKVTTDLDMIGRNILITGPAGDVRELIKVLEFVEANTQGKEYKIVALRRAVADELATILESLFVPSMDCRNEDSPSDNGPCPNLRVIPFGSPPTALFLIGDREEIRKAEDIIHQVECEIGEADEKVIYTYTCKHTDTEELADILEKVYNLMVQTGTIATPEELGPPPGAVDQTQKVAVTSVDVRPQFRYPEQLYRDGFYQEGTFAVNPAPTQPGRPEAPKIDPNAGRTNFIVDPKTGAIVMVVESFYLPKLKELIRRLDVPKKMVQIEVLLFEKRIENENSFGLNLLRLGTRASQTNDTSLLFNDSHKGCISEGITQFFLSRMKTCGFPAFDLAYKFLISRDDVTINASPSVVAINQTKATININEEISINTGIFEVETAKGVTLKDSFTRAQYGITIDVTPTIHLKNDCDGIPFGENDDYVTLETDIYFQTIHPRSSKDRPDVTTRHIENTVRIPDGQTVILGGLRRKISSDCKDSIPFLGELPGIGKLFSSTTLKDSSTEMFIFLTPKIISDPHEDFLLIRSEEMSRRPGDIPGFMKRLVLARECEKNRLMQDYMTMLFGREPERFYYRPGEYNGY</sequence>
<dbReference type="GO" id="GO:0009306">
    <property type="term" value="P:protein secretion"/>
    <property type="evidence" value="ECO:0007669"/>
    <property type="project" value="InterPro"/>
</dbReference>
<gene>
    <name evidence="8" type="primary">gspD</name>
    <name evidence="8" type="ORF">CSEC_1722</name>
</gene>
<dbReference type="AlphaFoldDB" id="A0A090D2N4"/>
<evidence type="ECO:0000256" key="4">
    <source>
        <dbReference type="RuleBase" id="RU004003"/>
    </source>
</evidence>
<proteinExistence type="inferred from homology"/>
<dbReference type="PRINTS" id="PR00811">
    <property type="entry name" value="BCTERIALGSPD"/>
</dbReference>
<reference evidence="8" key="2">
    <citation type="submission" date="2014-09" db="EMBL/GenBank/DDBJ databases">
        <title>Criblamydia sequanensis harbors a mega-plasmid encoding arsenite resistance.</title>
        <authorList>
            <person name="Bertelli C."/>
            <person name="Goesmann A."/>
            <person name="Greub G."/>
        </authorList>
    </citation>
    <scope>NUCLEOTIDE SEQUENCE [LARGE SCALE GENOMIC DNA]</scope>
    <source>
        <strain evidence="8">CRIB-18</strain>
    </source>
</reference>